<feature type="transmembrane region" description="Helical" evidence="1">
    <location>
        <begin position="162"/>
        <end position="184"/>
    </location>
</feature>
<dbReference type="EMBL" id="JBHLZU010000005">
    <property type="protein sequence ID" value="MFB9903406.1"/>
    <property type="molecule type" value="Genomic_DNA"/>
</dbReference>
<evidence type="ECO:0000256" key="1">
    <source>
        <dbReference type="SAM" id="Phobius"/>
    </source>
</evidence>
<feature type="transmembrane region" description="Helical" evidence="1">
    <location>
        <begin position="130"/>
        <end position="150"/>
    </location>
</feature>
<name>A0ABV5ZUI2_9PSEU</name>
<keyword evidence="3" id="KW-1185">Reference proteome</keyword>
<feature type="transmembrane region" description="Helical" evidence="1">
    <location>
        <begin position="238"/>
        <end position="260"/>
    </location>
</feature>
<dbReference type="Proteomes" id="UP001589693">
    <property type="component" value="Unassembled WGS sequence"/>
</dbReference>
<sequence length="276" mass="29838">MFAMLSFASFLAVLVVAPIALLILRTPLSGRKLLANWGVTDATEDDRALAHAYLKRRRLLILTALAVTVALFVATGSKVDGVGPYLLWVILPASLALFASELVLVGRKPDGPTRRASLTPRSRRDYVPRWANWTLLGYAVSSLPAIKFMSPFHESVELHLDFWIALGILLGLGAIAESTIRIAVARRPVVESPADTAMRVRSARSMAGFQIGITGFMFLITWAGLGFAMLFFGENPVIGWTLFSLGPIGFAGALTAWGLLASPPRQARPALTPEPT</sequence>
<gene>
    <name evidence="2" type="ORF">ACFFQA_05585</name>
</gene>
<feature type="transmembrane region" description="Helical" evidence="1">
    <location>
        <begin position="59"/>
        <end position="79"/>
    </location>
</feature>
<evidence type="ECO:0000313" key="3">
    <source>
        <dbReference type="Proteomes" id="UP001589693"/>
    </source>
</evidence>
<accession>A0ABV5ZUI2</accession>
<feature type="transmembrane region" description="Helical" evidence="1">
    <location>
        <begin position="85"/>
        <end position="105"/>
    </location>
</feature>
<keyword evidence="1" id="KW-0812">Transmembrane</keyword>
<keyword evidence="1" id="KW-1133">Transmembrane helix</keyword>
<evidence type="ECO:0000313" key="2">
    <source>
        <dbReference type="EMBL" id="MFB9903406.1"/>
    </source>
</evidence>
<protein>
    <recommendedName>
        <fullName evidence="4">DUF1648 domain-containing protein</fullName>
    </recommendedName>
</protein>
<proteinExistence type="predicted"/>
<organism evidence="2 3">
    <name type="scientific">Allokutzneria oryzae</name>
    <dbReference type="NCBI Taxonomy" id="1378989"/>
    <lineage>
        <taxon>Bacteria</taxon>
        <taxon>Bacillati</taxon>
        <taxon>Actinomycetota</taxon>
        <taxon>Actinomycetes</taxon>
        <taxon>Pseudonocardiales</taxon>
        <taxon>Pseudonocardiaceae</taxon>
        <taxon>Allokutzneria</taxon>
    </lineage>
</organism>
<reference evidence="2 3" key="1">
    <citation type="submission" date="2024-09" db="EMBL/GenBank/DDBJ databases">
        <authorList>
            <person name="Sun Q."/>
            <person name="Mori K."/>
        </authorList>
    </citation>
    <scope>NUCLEOTIDE SEQUENCE [LARGE SCALE GENOMIC DNA]</scope>
    <source>
        <strain evidence="2 3">TBRC 7907</strain>
    </source>
</reference>
<dbReference type="RefSeq" id="WP_377850546.1">
    <property type="nucleotide sequence ID" value="NZ_JBHLZU010000005.1"/>
</dbReference>
<keyword evidence="1" id="KW-0472">Membrane</keyword>
<feature type="transmembrane region" description="Helical" evidence="1">
    <location>
        <begin position="6"/>
        <end position="24"/>
    </location>
</feature>
<evidence type="ECO:0008006" key="4">
    <source>
        <dbReference type="Google" id="ProtNLM"/>
    </source>
</evidence>
<comment type="caution">
    <text evidence="2">The sequence shown here is derived from an EMBL/GenBank/DDBJ whole genome shotgun (WGS) entry which is preliminary data.</text>
</comment>
<feature type="transmembrane region" description="Helical" evidence="1">
    <location>
        <begin position="205"/>
        <end position="232"/>
    </location>
</feature>